<dbReference type="SUPFAM" id="SSF89392">
    <property type="entry name" value="Prokaryotic lipoproteins and lipoprotein localization factors"/>
    <property type="match status" value="1"/>
</dbReference>
<evidence type="ECO:0000256" key="4">
    <source>
        <dbReference type="ARBA" id="ARBA00014035"/>
    </source>
</evidence>
<dbReference type="AlphaFoldDB" id="A0A497XJH8"/>
<evidence type="ECO:0000256" key="1">
    <source>
        <dbReference type="ARBA" id="ARBA00004418"/>
    </source>
</evidence>
<evidence type="ECO:0000256" key="5">
    <source>
        <dbReference type="ARBA" id="ARBA00022448"/>
    </source>
</evidence>
<dbReference type="OrthoDB" id="9787361at2"/>
<dbReference type="InterPro" id="IPR004564">
    <property type="entry name" value="OM_lipoprot_carrier_LolA-like"/>
</dbReference>
<evidence type="ECO:0000256" key="2">
    <source>
        <dbReference type="ARBA" id="ARBA00007615"/>
    </source>
</evidence>
<proteinExistence type="inferred from homology"/>
<feature type="chain" id="PRO_5019874010" description="Outer-membrane lipoprotein carrier protein" evidence="10">
    <location>
        <begin position="29"/>
        <end position="210"/>
    </location>
</feature>
<gene>
    <name evidence="10" type="primary">lolA</name>
    <name evidence="11" type="ORF">DFR35_0082</name>
</gene>
<evidence type="ECO:0000313" key="11">
    <source>
        <dbReference type="EMBL" id="RLJ67535.1"/>
    </source>
</evidence>
<dbReference type="PANTHER" id="PTHR35869:SF1">
    <property type="entry name" value="OUTER-MEMBRANE LIPOPROTEIN CARRIER PROTEIN"/>
    <property type="match status" value="1"/>
</dbReference>
<evidence type="ECO:0000256" key="7">
    <source>
        <dbReference type="ARBA" id="ARBA00022764"/>
    </source>
</evidence>
<dbReference type="InterPro" id="IPR029046">
    <property type="entry name" value="LolA/LolB/LppX"/>
</dbReference>
<evidence type="ECO:0000256" key="9">
    <source>
        <dbReference type="ARBA" id="ARBA00023186"/>
    </source>
</evidence>
<comment type="similarity">
    <text evidence="2 10">Belongs to the LolA family.</text>
</comment>
<dbReference type="RefSeq" id="WP_121239519.1">
    <property type="nucleotide sequence ID" value="NZ_BHVV01000001.1"/>
</dbReference>
<dbReference type="PANTHER" id="PTHR35869">
    <property type="entry name" value="OUTER-MEMBRANE LIPOPROTEIN CARRIER PROTEIN"/>
    <property type="match status" value="1"/>
</dbReference>
<dbReference type="InterPro" id="IPR018323">
    <property type="entry name" value="OM_lipoprot_carrier_LolA_Pbac"/>
</dbReference>
<comment type="function">
    <text evidence="10">Participates in the translocation of lipoproteins from the inner membrane to the outer membrane. Only forms a complex with a lipoprotein if the residue after the N-terminal Cys is not an aspartate (The Asp acts as a targeting signal to indicate that the lipoprotein should stay in the inner membrane).</text>
</comment>
<dbReference type="Pfam" id="PF03548">
    <property type="entry name" value="LolA"/>
    <property type="match status" value="1"/>
</dbReference>
<dbReference type="PROSITE" id="PS51257">
    <property type="entry name" value="PROKAR_LIPOPROTEIN"/>
    <property type="match status" value="1"/>
</dbReference>
<sequence precursor="true">MKLSAIRFPTLFAAVVLTAVSCSARAGAIDQLRSFVESTKNARADFSQTVTGKSGRKPQQSSGQMMFARPGKFRWVYDKPYPQLLIGDGRKLWVYDPDLKQVSVRPLGQALGSSPAALLAGEHEIEKNFHLAEGGSRDGLDWVEAKPKNPDAGFERMRIGFGGSELRAMEIFDNFGQTTLIRFSAFERNPALPASLFRFVPPKGADVVGE</sequence>
<comment type="caution">
    <text evidence="11">The sequence shown here is derived from an EMBL/GenBank/DDBJ whole genome shotgun (WGS) entry which is preliminary data.</text>
</comment>
<keyword evidence="6 10" id="KW-0732">Signal</keyword>
<evidence type="ECO:0000256" key="3">
    <source>
        <dbReference type="ARBA" id="ARBA00011245"/>
    </source>
</evidence>
<dbReference type="NCBIfam" id="TIGR00547">
    <property type="entry name" value="lolA"/>
    <property type="match status" value="1"/>
</dbReference>
<evidence type="ECO:0000256" key="10">
    <source>
        <dbReference type="HAMAP-Rule" id="MF_00240"/>
    </source>
</evidence>
<dbReference type="CDD" id="cd16325">
    <property type="entry name" value="LolA"/>
    <property type="match status" value="1"/>
</dbReference>
<keyword evidence="9 10" id="KW-0143">Chaperone</keyword>
<accession>A0A497XJH8</accession>
<organism evidence="11 12">
    <name type="scientific">Sulfurisoma sediminicola</name>
    <dbReference type="NCBI Taxonomy" id="1381557"/>
    <lineage>
        <taxon>Bacteria</taxon>
        <taxon>Pseudomonadati</taxon>
        <taxon>Pseudomonadota</taxon>
        <taxon>Betaproteobacteria</taxon>
        <taxon>Nitrosomonadales</taxon>
        <taxon>Sterolibacteriaceae</taxon>
        <taxon>Sulfurisoma</taxon>
    </lineage>
</organism>
<keyword evidence="7 10" id="KW-0574">Periplasm</keyword>
<dbReference type="Proteomes" id="UP000268908">
    <property type="component" value="Unassembled WGS sequence"/>
</dbReference>
<dbReference type="GO" id="GO:0044874">
    <property type="term" value="P:lipoprotein localization to outer membrane"/>
    <property type="evidence" value="ECO:0007669"/>
    <property type="project" value="UniProtKB-UniRule"/>
</dbReference>
<dbReference type="EMBL" id="RCCI01000004">
    <property type="protein sequence ID" value="RLJ67535.1"/>
    <property type="molecule type" value="Genomic_DNA"/>
</dbReference>
<feature type="signal peptide" evidence="10">
    <location>
        <begin position="1"/>
        <end position="28"/>
    </location>
</feature>
<dbReference type="Gene3D" id="2.50.20.10">
    <property type="entry name" value="Lipoprotein localisation LolA/LolB/LppX"/>
    <property type="match status" value="1"/>
</dbReference>
<dbReference type="GO" id="GO:0042597">
    <property type="term" value="C:periplasmic space"/>
    <property type="evidence" value="ECO:0007669"/>
    <property type="project" value="UniProtKB-SubCell"/>
</dbReference>
<keyword evidence="12" id="KW-1185">Reference proteome</keyword>
<evidence type="ECO:0000313" key="12">
    <source>
        <dbReference type="Proteomes" id="UP000268908"/>
    </source>
</evidence>
<dbReference type="GO" id="GO:0042953">
    <property type="term" value="P:lipoprotein transport"/>
    <property type="evidence" value="ECO:0007669"/>
    <property type="project" value="InterPro"/>
</dbReference>
<protein>
    <recommendedName>
        <fullName evidence="4 10">Outer-membrane lipoprotein carrier protein</fullName>
    </recommendedName>
</protein>
<keyword evidence="5 10" id="KW-0813">Transport</keyword>
<keyword evidence="8 10" id="KW-0653">Protein transport</keyword>
<reference evidence="11 12" key="1">
    <citation type="submission" date="2018-10" db="EMBL/GenBank/DDBJ databases">
        <title>Genomic Encyclopedia of Type Strains, Phase IV (KMG-IV): sequencing the most valuable type-strain genomes for metagenomic binning, comparative biology and taxonomic classification.</title>
        <authorList>
            <person name="Goeker M."/>
        </authorList>
    </citation>
    <scope>NUCLEOTIDE SEQUENCE [LARGE SCALE GENOMIC DNA]</scope>
    <source>
        <strain evidence="11 12">DSM 26916</strain>
    </source>
</reference>
<evidence type="ECO:0000256" key="8">
    <source>
        <dbReference type="ARBA" id="ARBA00022927"/>
    </source>
</evidence>
<comment type="subunit">
    <text evidence="3 10">Monomer.</text>
</comment>
<dbReference type="HAMAP" id="MF_00240">
    <property type="entry name" value="LolA"/>
    <property type="match status" value="1"/>
</dbReference>
<name>A0A497XJH8_9PROT</name>
<evidence type="ECO:0000256" key="6">
    <source>
        <dbReference type="ARBA" id="ARBA00022729"/>
    </source>
</evidence>
<comment type="subcellular location">
    <subcellularLocation>
        <location evidence="1 10">Periplasm</location>
    </subcellularLocation>
</comment>
<keyword evidence="11" id="KW-0449">Lipoprotein</keyword>